<dbReference type="PANTHER" id="PTHR11062">
    <property type="entry name" value="EXOSTOSIN HEPARAN SULFATE GLYCOSYLTRANSFERASE -RELATED"/>
    <property type="match status" value="1"/>
</dbReference>
<reference evidence="8 9" key="1">
    <citation type="submission" date="2023-12" db="EMBL/GenBank/DDBJ databases">
        <title>A high-quality genome assembly for Dillenia turbinata (Dilleniales).</title>
        <authorList>
            <person name="Chanderbali A."/>
        </authorList>
    </citation>
    <scope>NUCLEOTIDE SEQUENCE [LARGE SCALE GENOMIC DNA]</scope>
    <source>
        <strain evidence="8">LSX21</strain>
        <tissue evidence="8">Leaf</tissue>
    </source>
</reference>
<protein>
    <submittedName>
        <fullName evidence="8">Exostosin, GT47 domain</fullName>
    </submittedName>
</protein>
<organism evidence="8 9">
    <name type="scientific">Dillenia turbinata</name>
    <dbReference type="NCBI Taxonomy" id="194707"/>
    <lineage>
        <taxon>Eukaryota</taxon>
        <taxon>Viridiplantae</taxon>
        <taxon>Streptophyta</taxon>
        <taxon>Embryophyta</taxon>
        <taxon>Tracheophyta</taxon>
        <taxon>Spermatophyta</taxon>
        <taxon>Magnoliopsida</taxon>
        <taxon>eudicotyledons</taxon>
        <taxon>Gunneridae</taxon>
        <taxon>Pentapetalae</taxon>
        <taxon>Dilleniales</taxon>
        <taxon>Dilleniaceae</taxon>
        <taxon>Dillenia</taxon>
    </lineage>
</organism>
<sequence>MSSTSKHQRLCHVDIRRLLVIIGITIAIGILSQFFALLSGNYTFALPLSNKVSKFIVVNNATLVHGNTPNELPNMRLAYNQEGFVYESSLDVDIDVDGEVVEGKNLLTEVISEKRLETSDENLEVTNFAGVTNSVSELLMRSKIANRSKDVVDTSSVRGIKQVIVGMSKDEKNELLQSSLGFADDISSASSDFNINIRQKPLSISAMNLLLHQHFASSSAVKPRLSSARDRELLSSKMLIQNAPVLRHSSELHASLFRNVSIFKRSYELMERMLKIYVYKEGEKPIFHQPKLRGIYSSEGWFMKLLERNKQFTVRDPKKAHLFYLPFSLAILRSVLSEQNSTTMKDVEKYLTDYMDLIARKYRFWKRASGADHFLVACHDWALRVTRNRMANCIRVLCNSNIARGFQIGKDTALPVTYIRSSENPLRDIGGKPPRARHILAFFAGGMHGYLRPILLKYWENKEPDMKIFGPMPRDIEGKMVYREYMKSSKYCICAKGYEVHTPRVVEAIFYECVPVIISDNYVLDWEAFAVFVLEKDIPNLRNILLSIPEKKFLEMQSRVKLVQQHFLWHKSPVKYDLFHMVLHSIWYNRVFQSRGRMMFLCRLNCGEDIVLQNEDLYLTNFVFSDAQAVIQGENCKFE</sequence>
<comment type="similarity">
    <text evidence="2">Belongs to the glycosyltransferase 47 family.</text>
</comment>
<feature type="domain" description="Exostosin GT47" evidence="7">
    <location>
        <begin position="271"/>
        <end position="546"/>
    </location>
</feature>
<keyword evidence="4" id="KW-0735">Signal-anchor</keyword>
<accession>A0AAN8ZP41</accession>
<dbReference type="InterPro" id="IPR040911">
    <property type="entry name" value="Exostosin_GT47"/>
</dbReference>
<dbReference type="Pfam" id="PF03016">
    <property type="entry name" value="Exostosin_GT47"/>
    <property type="match status" value="1"/>
</dbReference>
<keyword evidence="6" id="KW-1133">Transmembrane helix</keyword>
<evidence type="ECO:0000256" key="3">
    <source>
        <dbReference type="ARBA" id="ARBA00022676"/>
    </source>
</evidence>
<evidence type="ECO:0000256" key="5">
    <source>
        <dbReference type="ARBA" id="ARBA00023034"/>
    </source>
</evidence>
<name>A0AAN8ZP41_9MAGN</name>
<evidence type="ECO:0000313" key="8">
    <source>
        <dbReference type="EMBL" id="KAK6941478.1"/>
    </source>
</evidence>
<evidence type="ECO:0000256" key="1">
    <source>
        <dbReference type="ARBA" id="ARBA00004323"/>
    </source>
</evidence>
<gene>
    <name evidence="8" type="ORF">RJ641_026855</name>
</gene>
<keyword evidence="6" id="KW-0812">Transmembrane</keyword>
<dbReference type="PANTHER" id="PTHR11062:SF77">
    <property type="entry name" value="GLYCOSYLTRANSFERASE FAMILY EXOSTOSIN PROTEIN"/>
    <property type="match status" value="1"/>
</dbReference>
<dbReference type="AlphaFoldDB" id="A0AAN8ZP41"/>
<keyword evidence="5" id="KW-0333">Golgi apparatus</keyword>
<feature type="transmembrane region" description="Helical" evidence="6">
    <location>
        <begin position="18"/>
        <end position="38"/>
    </location>
</feature>
<evidence type="ECO:0000259" key="7">
    <source>
        <dbReference type="Pfam" id="PF03016"/>
    </source>
</evidence>
<dbReference type="InterPro" id="IPR004263">
    <property type="entry name" value="Exostosin"/>
</dbReference>
<evidence type="ECO:0000256" key="6">
    <source>
        <dbReference type="SAM" id="Phobius"/>
    </source>
</evidence>
<dbReference type="EMBL" id="JBAMMX010000004">
    <property type="protein sequence ID" value="KAK6941478.1"/>
    <property type="molecule type" value="Genomic_DNA"/>
</dbReference>
<evidence type="ECO:0000256" key="4">
    <source>
        <dbReference type="ARBA" id="ARBA00022968"/>
    </source>
</evidence>
<dbReference type="GO" id="GO:0016757">
    <property type="term" value="F:glycosyltransferase activity"/>
    <property type="evidence" value="ECO:0007669"/>
    <property type="project" value="UniProtKB-KW"/>
</dbReference>
<keyword evidence="3" id="KW-0328">Glycosyltransferase</keyword>
<proteinExistence type="inferred from homology"/>
<evidence type="ECO:0000256" key="2">
    <source>
        <dbReference type="ARBA" id="ARBA00010271"/>
    </source>
</evidence>
<evidence type="ECO:0000313" key="9">
    <source>
        <dbReference type="Proteomes" id="UP001370490"/>
    </source>
</evidence>
<keyword evidence="9" id="KW-1185">Reference proteome</keyword>
<dbReference type="GO" id="GO:0000139">
    <property type="term" value="C:Golgi membrane"/>
    <property type="evidence" value="ECO:0007669"/>
    <property type="project" value="UniProtKB-SubCell"/>
</dbReference>
<keyword evidence="3" id="KW-0808">Transferase</keyword>
<comment type="subcellular location">
    <subcellularLocation>
        <location evidence="1">Golgi apparatus membrane</location>
        <topology evidence="1">Single-pass type II membrane protein</topology>
    </subcellularLocation>
</comment>
<comment type="caution">
    <text evidence="8">The sequence shown here is derived from an EMBL/GenBank/DDBJ whole genome shotgun (WGS) entry which is preliminary data.</text>
</comment>
<feature type="non-terminal residue" evidence="8">
    <location>
        <position position="639"/>
    </location>
</feature>
<keyword evidence="6" id="KW-0472">Membrane</keyword>
<dbReference type="Proteomes" id="UP001370490">
    <property type="component" value="Unassembled WGS sequence"/>
</dbReference>